<evidence type="ECO:0000313" key="2">
    <source>
        <dbReference type="Proteomes" id="UP001170481"/>
    </source>
</evidence>
<reference evidence="1" key="1">
    <citation type="submission" date="2023-07" db="EMBL/GenBank/DDBJ databases">
        <title>Genome content predicts the carbon catabolic preferences of heterotrophic bacteria.</title>
        <authorList>
            <person name="Gralka M."/>
        </authorList>
    </citation>
    <scope>NUCLEOTIDE SEQUENCE</scope>
    <source>
        <strain evidence="1">C2R13</strain>
    </source>
</reference>
<protein>
    <submittedName>
        <fullName evidence="1">Uncharacterized protein</fullName>
    </submittedName>
</protein>
<sequence length="66" mass="7020">MNVEPEAVDSAMTTVPTIRLVESRSGGLTVNVNVKVTQRQTICLPDNYFFGGTFCGMSACASGMES</sequence>
<proteinExistence type="predicted"/>
<dbReference type="AlphaFoldDB" id="A0AAP4TVY4"/>
<gene>
    <name evidence="1" type="ORF">Q4535_01200</name>
</gene>
<dbReference type="RefSeq" id="WP_286989189.1">
    <property type="nucleotide sequence ID" value="NZ_JAUORK010000001.1"/>
</dbReference>
<evidence type="ECO:0000313" key="1">
    <source>
        <dbReference type="EMBL" id="MDO6670724.1"/>
    </source>
</evidence>
<comment type="caution">
    <text evidence="1">The sequence shown here is derived from an EMBL/GenBank/DDBJ whole genome shotgun (WGS) entry which is preliminary data.</text>
</comment>
<dbReference type="Proteomes" id="UP001170481">
    <property type="component" value="Unassembled WGS sequence"/>
</dbReference>
<organism evidence="1 2">
    <name type="scientific">Cobetia amphilecti</name>
    <dbReference type="NCBI Taxonomy" id="1055104"/>
    <lineage>
        <taxon>Bacteria</taxon>
        <taxon>Pseudomonadati</taxon>
        <taxon>Pseudomonadota</taxon>
        <taxon>Gammaproteobacteria</taxon>
        <taxon>Oceanospirillales</taxon>
        <taxon>Halomonadaceae</taxon>
        <taxon>Cobetia</taxon>
    </lineage>
</organism>
<dbReference type="EMBL" id="JAUORK010000001">
    <property type="protein sequence ID" value="MDO6670724.1"/>
    <property type="molecule type" value="Genomic_DNA"/>
</dbReference>
<accession>A0AAP4TVY4</accession>
<name>A0AAP4TVY4_9GAMM</name>